<evidence type="ECO:0000313" key="12">
    <source>
        <dbReference type="EMBL" id="KTD51578.1"/>
    </source>
</evidence>
<dbReference type="SUPFAM" id="SSF52540">
    <property type="entry name" value="P-loop containing nucleoside triphosphate hydrolases"/>
    <property type="match status" value="1"/>
</dbReference>
<evidence type="ECO:0000256" key="4">
    <source>
        <dbReference type="ARBA" id="ARBA00022695"/>
    </source>
</evidence>
<dbReference type="PANTHER" id="PTHR34388:SF1">
    <property type="entry name" value="DNA POLYMERASE III SUBUNIT DELTA"/>
    <property type="match status" value="1"/>
</dbReference>
<evidence type="ECO:0000256" key="1">
    <source>
        <dbReference type="ARBA" id="ARBA00012417"/>
    </source>
</evidence>
<evidence type="ECO:0000313" key="13">
    <source>
        <dbReference type="Proteomes" id="UP000054618"/>
    </source>
</evidence>
<dbReference type="InterPro" id="IPR008921">
    <property type="entry name" value="DNA_pol3_clamp-load_cplx_C"/>
</dbReference>
<evidence type="ECO:0000256" key="3">
    <source>
        <dbReference type="ARBA" id="ARBA00022679"/>
    </source>
</evidence>
<sequence length="341" mass="38864">MLNKLNHLNLPPPDKFLPVYLITGQEPFQVNHYAKVLISAWQTRHKDDCDTKILQINSTADWTMLREEASNFSLFSSMMILDVRYDKKTLDSAGKQFLETYLSSPNPQCLLILRAPDLTLKALQFISNHPAIMIIAASPMNANSCKEWIASQLKQHSFIFDEAIPALIYQYNENNLPACAQVLEKIKLIAETNTRLTLKDVEEHLHNQCEFLSFELADACLLANQAKALLLLRQSSQNKTEPSLILWILSQEIRLLIQLKHKTGHCSFRDAASQLKIWSTKLGYYQTAIKRFEIAFLVHLLNQCELLDKKIKSANQPGQIWRNLELIAIALCSGKKVGYLG</sequence>
<dbReference type="Gene3D" id="1.10.8.60">
    <property type="match status" value="1"/>
</dbReference>
<dbReference type="Gene3D" id="3.40.50.300">
    <property type="entry name" value="P-loop containing nucleotide triphosphate hydrolases"/>
    <property type="match status" value="1"/>
</dbReference>
<dbReference type="PANTHER" id="PTHR34388">
    <property type="entry name" value="DNA POLYMERASE III SUBUNIT DELTA"/>
    <property type="match status" value="1"/>
</dbReference>
<proteinExistence type="inferred from homology"/>
<evidence type="ECO:0000256" key="6">
    <source>
        <dbReference type="ARBA" id="ARBA00022932"/>
    </source>
</evidence>
<keyword evidence="6" id="KW-0239">DNA-directed DNA polymerase</keyword>
<feature type="domain" description="DNA polymerase III delta N-terminal" evidence="10">
    <location>
        <begin position="20"/>
        <end position="118"/>
    </location>
</feature>
<gene>
    <name evidence="12" type="ORF">Lqui_0422</name>
</gene>
<comment type="similarity">
    <text evidence="7">Belongs to the DNA polymerase HolA subunit family.</text>
</comment>
<dbReference type="AlphaFoldDB" id="A0A0W0Y452"/>
<keyword evidence="4 12" id="KW-0548">Nucleotidyltransferase</keyword>
<evidence type="ECO:0000256" key="7">
    <source>
        <dbReference type="ARBA" id="ARBA00034754"/>
    </source>
</evidence>
<evidence type="ECO:0000259" key="11">
    <source>
        <dbReference type="Pfam" id="PF21694"/>
    </source>
</evidence>
<dbReference type="EMBL" id="LNYS01000006">
    <property type="protein sequence ID" value="KTD51578.1"/>
    <property type="molecule type" value="Genomic_DNA"/>
</dbReference>
<evidence type="ECO:0000256" key="9">
    <source>
        <dbReference type="NCBIfam" id="TIGR01128"/>
    </source>
</evidence>
<keyword evidence="13" id="KW-1185">Reference proteome</keyword>
<dbReference type="NCBIfam" id="TIGR01128">
    <property type="entry name" value="holA"/>
    <property type="match status" value="1"/>
</dbReference>
<reference evidence="12 13" key="1">
    <citation type="submission" date="2015-11" db="EMBL/GenBank/DDBJ databases">
        <title>Genomic analysis of 38 Legionella species identifies large and diverse effector repertoires.</title>
        <authorList>
            <person name="Burstein D."/>
            <person name="Amaro F."/>
            <person name="Zusman T."/>
            <person name="Lifshitz Z."/>
            <person name="Cohen O."/>
            <person name="Gilbert J.A."/>
            <person name="Pupko T."/>
            <person name="Shuman H.A."/>
            <person name="Segal G."/>
        </authorList>
    </citation>
    <scope>NUCLEOTIDE SEQUENCE [LARGE SCALE GENOMIC DNA]</scope>
    <source>
        <strain evidence="12 13">CDC#1442-AUS-E</strain>
    </source>
</reference>
<dbReference type="GO" id="GO:0009360">
    <property type="term" value="C:DNA polymerase III complex"/>
    <property type="evidence" value="ECO:0007669"/>
    <property type="project" value="UniProtKB-UniRule"/>
</dbReference>
<dbReference type="EC" id="2.7.7.7" evidence="1 9"/>
<dbReference type="InterPro" id="IPR027417">
    <property type="entry name" value="P-loop_NTPase"/>
</dbReference>
<dbReference type="Pfam" id="PF21694">
    <property type="entry name" value="DNA_pol3_delta_C"/>
    <property type="match status" value="1"/>
</dbReference>
<keyword evidence="5" id="KW-0235">DNA replication</keyword>
<dbReference type="STRING" id="45073.Lqui_0422"/>
<evidence type="ECO:0000259" key="10">
    <source>
        <dbReference type="Pfam" id="PF06144"/>
    </source>
</evidence>
<dbReference type="GO" id="GO:0006261">
    <property type="term" value="P:DNA-templated DNA replication"/>
    <property type="evidence" value="ECO:0007669"/>
    <property type="project" value="TreeGrafter"/>
</dbReference>
<dbReference type="InterPro" id="IPR048466">
    <property type="entry name" value="DNA_pol3_delta-like_C"/>
</dbReference>
<evidence type="ECO:0000256" key="8">
    <source>
        <dbReference type="ARBA" id="ARBA00049244"/>
    </source>
</evidence>
<dbReference type="Gene3D" id="1.20.272.10">
    <property type="match status" value="1"/>
</dbReference>
<dbReference type="InterPro" id="IPR005790">
    <property type="entry name" value="DNA_polIII_delta"/>
</dbReference>
<evidence type="ECO:0000256" key="5">
    <source>
        <dbReference type="ARBA" id="ARBA00022705"/>
    </source>
</evidence>
<keyword evidence="3 12" id="KW-0808">Transferase</keyword>
<comment type="caution">
    <text evidence="12">The sequence shown here is derived from an EMBL/GenBank/DDBJ whole genome shotgun (WGS) entry which is preliminary data.</text>
</comment>
<dbReference type="InterPro" id="IPR010372">
    <property type="entry name" value="DNA_pol3_delta_N"/>
</dbReference>
<evidence type="ECO:0000256" key="2">
    <source>
        <dbReference type="ARBA" id="ARBA00017703"/>
    </source>
</evidence>
<organism evidence="12 13">
    <name type="scientific">Legionella quinlivanii</name>
    <dbReference type="NCBI Taxonomy" id="45073"/>
    <lineage>
        <taxon>Bacteria</taxon>
        <taxon>Pseudomonadati</taxon>
        <taxon>Pseudomonadota</taxon>
        <taxon>Gammaproteobacteria</taxon>
        <taxon>Legionellales</taxon>
        <taxon>Legionellaceae</taxon>
        <taxon>Legionella</taxon>
    </lineage>
</organism>
<dbReference type="OrthoDB" id="9770982at2"/>
<dbReference type="GO" id="GO:0003887">
    <property type="term" value="F:DNA-directed DNA polymerase activity"/>
    <property type="evidence" value="ECO:0007669"/>
    <property type="project" value="UniProtKB-UniRule"/>
</dbReference>
<dbReference type="PATRIC" id="fig|45073.5.peg.449"/>
<dbReference type="Pfam" id="PF06144">
    <property type="entry name" value="DNA_pol3_delta"/>
    <property type="match status" value="1"/>
</dbReference>
<dbReference type="GO" id="GO:0003677">
    <property type="term" value="F:DNA binding"/>
    <property type="evidence" value="ECO:0007669"/>
    <property type="project" value="InterPro"/>
</dbReference>
<accession>A0A0W0Y452</accession>
<name>A0A0W0Y452_9GAMM</name>
<dbReference type="SUPFAM" id="SSF48019">
    <property type="entry name" value="post-AAA+ oligomerization domain-like"/>
    <property type="match status" value="1"/>
</dbReference>
<dbReference type="Proteomes" id="UP000054618">
    <property type="component" value="Unassembled WGS sequence"/>
</dbReference>
<feature type="domain" description="DNA polymerase III delta subunit-like C-terminal" evidence="11">
    <location>
        <begin position="214"/>
        <end position="318"/>
    </location>
</feature>
<dbReference type="RefSeq" id="WP_058506547.1">
    <property type="nucleotide sequence ID" value="NZ_CAAAIK010000002.1"/>
</dbReference>
<protein>
    <recommendedName>
        <fullName evidence="2 9">DNA polymerase III subunit delta</fullName>
        <ecNumber evidence="1 9">2.7.7.7</ecNumber>
    </recommendedName>
</protein>
<comment type="catalytic activity">
    <reaction evidence="8">
        <text>DNA(n) + a 2'-deoxyribonucleoside 5'-triphosphate = DNA(n+1) + diphosphate</text>
        <dbReference type="Rhea" id="RHEA:22508"/>
        <dbReference type="Rhea" id="RHEA-COMP:17339"/>
        <dbReference type="Rhea" id="RHEA-COMP:17340"/>
        <dbReference type="ChEBI" id="CHEBI:33019"/>
        <dbReference type="ChEBI" id="CHEBI:61560"/>
        <dbReference type="ChEBI" id="CHEBI:173112"/>
        <dbReference type="EC" id="2.7.7.7"/>
    </reaction>
</comment>